<dbReference type="Gene3D" id="3.30.70.2630">
    <property type="match status" value="1"/>
</dbReference>
<dbReference type="GO" id="GO:0070034">
    <property type="term" value="F:telomerase RNA binding"/>
    <property type="evidence" value="ECO:0007669"/>
    <property type="project" value="TreeGrafter"/>
</dbReference>
<evidence type="ECO:0000256" key="5">
    <source>
        <dbReference type="ARBA" id="ARBA00022679"/>
    </source>
</evidence>
<keyword evidence="7 13" id="KW-0479">Metal-binding</keyword>
<dbReference type="OrthoDB" id="289721at2759"/>
<feature type="domain" description="Reverse transcriptase" evidence="14">
    <location>
        <begin position="624"/>
        <end position="923"/>
    </location>
</feature>
<evidence type="ECO:0000256" key="9">
    <source>
        <dbReference type="ARBA" id="ARBA00022895"/>
    </source>
</evidence>
<dbReference type="Gene3D" id="1.10.357.90">
    <property type="match status" value="1"/>
</dbReference>
<evidence type="ECO:0000256" key="11">
    <source>
        <dbReference type="ARBA" id="ARBA00023242"/>
    </source>
</evidence>
<dbReference type="STRING" id="599839.J4H3D2"/>
<keyword evidence="10 13" id="KW-0695">RNA-directed DNA polymerase</keyword>
<keyword evidence="9 13" id="KW-0779">Telomere</keyword>
<keyword evidence="16" id="KW-1185">Reference proteome</keyword>
<evidence type="ECO:0000256" key="2">
    <source>
        <dbReference type="ARBA" id="ARBA00012493"/>
    </source>
</evidence>
<dbReference type="AlphaFoldDB" id="J4H3D2"/>
<dbReference type="SUPFAM" id="SSF56672">
    <property type="entry name" value="DNA/RNA polymerases"/>
    <property type="match status" value="1"/>
</dbReference>
<evidence type="ECO:0000256" key="13">
    <source>
        <dbReference type="RuleBase" id="RU365061"/>
    </source>
</evidence>
<dbReference type="Pfam" id="PF12009">
    <property type="entry name" value="Telomerase_RBD"/>
    <property type="match status" value="1"/>
</dbReference>
<dbReference type="CDD" id="cd01648">
    <property type="entry name" value="TERT"/>
    <property type="match status" value="1"/>
</dbReference>
<dbReference type="InterPro" id="IPR043502">
    <property type="entry name" value="DNA/RNA_pol_sf"/>
</dbReference>
<evidence type="ECO:0000256" key="12">
    <source>
        <dbReference type="ARBA" id="ARBA00048173"/>
    </source>
</evidence>
<evidence type="ECO:0000256" key="10">
    <source>
        <dbReference type="ARBA" id="ARBA00022918"/>
    </source>
</evidence>
<dbReference type="PANTHER" id="PTHR12066:SF0">
    <property type="entry name" value="TELOMERASE REVERSE TRANSCRIPTASE"/>
    <property type="match status" value="1"/>
</dbReference>
<dbReference type="RefSeq" id="XP_012182352.1">
    <property type="nucleotide sequence ID" value="XM_012326962.1"/>
</dbReference>
<dbReference type="GO" id="GO:0042162">
    <property type="term" value="F:telomeric DNA binding"/>
    <property type="evidence" value="ECO:0007669"/>
    <property type="project" value="TreeGrafter"/>
</dbReference>
<dbReference type="Gene3D" id="1.10.132.70">
    <property type="match status" value="1"/>
</dbReference>
<evidence type="ECO:0000313" key="16">
    <source>
        <dbReference type="Proteomes" id="UP000006352"/>
    </source>
</evidence>
<comment type="similarity">
    <text evidence="1 13">Belongs to the reverse transcriptase family. Telomerase subfamily.</text>
</comment>
<dbReference type="PRINTS" id="PR01365">
    <property type="entry name" value="TELOMERASERT"/>
</dbReference>
<accession>J4H3D2</accession>
<evidence type="ECO:0000256" key="4">
    <source>
        <dbReference type="ARBA" id="ARBA00022454"/>
    </source>
</evidence>
<evidence type="ECO:0000256" key="6">
    <source>
        <dbReference type="ARBA" id="ARBA00022695"/>
    </source>
</evidence>
<sequence length="1109" mass="126462">MSVTLAILHAYYPVVCGLRDYLRGVLEPKPAYQGPDFEPHDGDTPAYRALLEGAYVALPAERTDARRFSPIAPMVHVREIIDRAQEKLFLKARPQNVITLGYRRVKDGGDWGKPGFGRVLLTNYFVNTVVTALQAPEWETLFQRIGDDAMFHLLTEASVFIPLPNECLCQVMGEPIVFLKPPPLVAGVSGNVVLPDHAPPLDSASPCRGVKRQAKSASDCESDATYGPWPCNAKVNVPRRISHFPDHVCSTHGPASSLAQIELRSAFLPHVSFSVLWSKRQPTMTPTDILNRLNSAYKRKSKAKACSEPWVDPDPREQAKNARHLSKFVFPRQYGLANPFFVAEHAALQALKQLDYSNQEDEIEKKGPCKTPKRLKPVLAMLDQMIWRHGKCGYKALLNIACPSKIRTENERPLDSSIILEMMSEYSSQLRSQPTMALYNDSVDSAGNTIIARGLSQARKHVSSKPRFAEFACSYVEVYRYAVLVTNAVIPKAFWGCKRNKKVVLRQIKAFISARRYETTTLHNVLHKFSITECEWLAPEGGAARAQRRVSVTDALKRRELLEEFLFWYFDSFLLPLLKTTFYVTESSALRRRILYFRQDDWSTLCAPLVDKLSSDTFQKMDKAEAEEILRQRKLGFSFVRLLPKETGVRPIVNLKRRKATVPFDRGAQSINQVLQAAFQILTYEKDNQPGLLGASVFGSNEIYSRLKTFKTRLLNASVDKTLPKLYFVKVDVQACFDTIEQTKLLGIIREIISELNLGNEDDHPHFLDTAAKLAGCLRHTVFVDQVVYHFSTKEEIIELLEEHITENIVKIGHNYYRQTVGIPQGSVLSAILCSFFYGDLERKVFKFTDDLQCLLLRMIDDYLFVTTDISKARKFLAMMAKGHPDYGCFISRDKTLTNFVDDPSTSITEPHQQSNNILHMVPSDTHERILYYSDYGRYNETYLVDSLTVERGRRSGVTLTKAKSHILFCDADLNSPRTVYLNIYQNFLLTAMKMHHYLHQWGLNTKKSSPFLRNTIHQVIRYTYAAMRNKATNRVAKASEGRFVVQQAQTIWMGTHAFHTVLSRKPHTYANLIKWLKLELMRPRSRRLKKEFRGIVKEGLTMLTLLAF</sequence>
<dbReference type="EC" id="2.7.7.49" evidence="2 13"/>
<dbReference type="GO" id="GO:0007004">
    <property type="term" value="P:telomere maintenance via telomerase"/>
    <property type="evidence" value="ECO:0007669"/>
    <property type="project" value="TreeGrafter"/>
</dbReference>
<evidence type="ECO:0000313" key="15">
    <source>
        <dbReference type="EMBL" id="CCM03069.1"/>
    </source>
</evidence>
<dbReference type="PROSITE" id="PS50878">
    <property type="entry name" value="RT_POL"/>
    <property type="match status" value="1"/>
</dbReference>
<keyword evidence="5 13" id="KW-0808">Transferase</keyword>
<keyword evidence="4 13" id="KW-0158">Chromosome</keyword>
<dbReference type="GO" id="GO:0046872">
    <property type="term" value="F:metal ion binding"/>
    <property type="evidence" value="ECO:0007669"/>
    <property type="project" value="UniProtKB-KW"/>
</dbReference>
<dbReference type="GO" id="GO:0000781">
    <property type="term" value="C:chromosome, telomeric region"/>
    <property type="evidence" value="ECO:0007669"/>
    <property type="project" value="UniProtKB-SubCell"/>
</dbReference>
<dbReference type="InterPro" id="IPR049139">
    <property type="entry name" value="TERT_C"/>
</dbReference>
<dbReference type="Pfam" id="PF21399">
    <property type="entry name" value="TERT_C"/>
    <property type="match status" value="1"/>
</dbReference>
<keyword evidence="11 13" id="KW-0539">Nucleus</keyword>
<evidence type="ECO:0000256" key="3">
    <source>
        <dbReference type="ARBA" id="ARBA00016182"/>
    </source>
</evidence>
<dbReference type="GO" id="GO:0003720">
    <property type="term" value="F:telomerase activity"/>
    <property type="evidence" value="ECO:0007669"/>
    <property type="project" value="InterPro"/>
</dbReference>
<keyword evidence="6 13" id="KW-0548">Nucleotidyltransferase</keyword>
<comment type="subcellular location">
    <subcellularLocation>
        <location evidence="13">Nucleus</location>
    </subcellularLocation>
    <subcellularLocation>
        <location evidence="13">Chromosome</location>
        <location evidence="13">Telomere</location>
    </subcellularLocation>
</comment>
<dbReference type="PANTHER" id="PTHR12066">
    <property type="entry name" value="TELOMERASE REVERSE TRANSCRIPTASE"/>
    <property type="match status" value="1"/>
</dbReference>
<dbReference type="EMBL" id="HE797101">
    <property type="protein sequence ID" value="CCM03069.1"/>
    <property type="molecule type" value="Genomic_DNA"/>
</dbReference>
<dbReference type="Proteomes" id="UP000006352">
    <property type="component" value="Unassembled WGS sequence"/>
</dbReference>
<reference evidence="15 16" key="1">
    <citation type="journal article" date="2012" name="Appl. Environ. Microbiol.">
        <title>Short-read sequencing for genomic analysis of the brown rot fungus Fibroporia radiculosa.</title>
        <authorList>
            <person name="Tang J.D."/>
            <person name="Perkins A.D."/>
            <person name="Sonstegard T.S."/>
            <person name="Schroeder S.G."/>
            <person name="Burgess S.C."/>
            <person name="Diehl S.V."/>
        </authorList>
    </citation>
    <scope>NUCLEOTIDE SEQUENCE [LARGE SCALE GENOMIC DNA]</scope>
    <source>
        <strain evidence="15 16">TFFH 294</strain>
    </source>
</reference>
<evidence type="ECO:0000259" key="14">
    <source>
        <dbReference type="PROSITE" id="PS50878"/>
    </source>
</evidence>
<evidence type="ECO:0000256" key="7">
    <source>
        <dbReference type="ARBA" id="ARBA00022723"/>
    </source>
</evidence>
<dbReference type="GeneID" id="24097980"/>
<organism evidence="15 16">
    <name type="scientific">Fibroporia radiculosa</name>
    <dbReference type="NCBI Taxonomy" id="599839"/>
    <lineage>
        <taxon>Eukaryota</taxon>
        <taxon>Fungi</taxon>
        <taxon>Dikarya</taxon>
        <taxon>Basidiomycota</taxon>
        <taxon>Agaricomycotina</taxon>
        <taxon>Agaricomycetes</taxon>
        <taxon>Polyporales</taxon>
        <taxon>Fibroporiaceae</taxon>
        <taxon>Fibroporia</taxon>
    </lineage>
</organism>
<dbReference type="InterPro" id="IPR021891">
    <property type="entry name" value="Telomerase_RBD"/>
</dbReference>
<dbReference type="InParanoid" id="J4H3D2"/>
<keyword evidence="8 13" id="KW-0460">Magnesium</keyword>
<dbReference type="InterPro" id="IPR000477">
    <property type="entry name" value="RT_dom"/>
</dbReference>
<comment type="catalytic activity">
    <reaction evidence="12 13">
        <text>DNA(n) + a 2'-deoxyribonucleoside 5'-triphosphate = DNA(n+1) + diphosphate</text>
        <dbReference type="Rhea" id="RHEA:22508"/>
        <dbReference type="Rhea" id="RHEA-COMP:17339"/>
        <dbReference type="Rhea" id="RHEA-COMP:17340"/>
        <dbReference type="ChEBI" id="CHEBI:33019"/>
        <dbReference type="ChEBI" id="CHEBI:61560"/>
        <dbReference type="ChEBI" id="CHEBI:173112"/>
        <dbReference type="EC" id="2.7.7.49"/>
    </reaction>
</comment>
<gene>
    <name evidence="15" type="ORF">FIBRA_05189</name>
</gene>
<dbReference type="InterPro" id="IPR003545">
    <property type="entry name" value="Telomerase_RT"/>
</dbReference>
<dbReference type="GO" id="GO:0000333">
    <property type="term" value="C:telomerase catalytic core complex"/>
    <property type="evidence" value="ECO:0007669"/>
    <property type="project" value="TreeGrafter"/>
</dbReference>
<dbReference type="SMART" id="SM00975">
    <property type="entry name" value="Telomerase_RBD"/>
    <property type="match status" value="1"/>
</dbReference>
<evidence type="ECO:0000256" key="1">
    <source>
        <dbReference type="ARBA" id="ARBA00008001"/>
    </source>
</evidence>
<evidence type="ECO:0000256" key="8">
    <source>
        <dbReference type="ARBA" id="ARBA00022842"/>
    </source>
</evidence>
<name>J4H3D2_9APHY</name>
<proteinExistence type="inferred from homology"/>
<dbReference type="FunCoup" id="J4H3D2">
    <property type="interactions" value="122"/>
</dbReference>
<dbReference type="HOGENOM" id="CLU_001996_0_0_1"/>
<protein>
    <recommendedName>
        <fullName evidence="3 13">Telomerase reverse transcriptase</fullName>
        <ecNumber evidence="2 13">2.7.7.49</ecNumber>
    </recommendedName>
    <alternativeName>
        <fullName evidence="13">Telomerase catalytic subunit</fullName>
    </alternativeName>
</protein>
<comment type="function">
    <text evidence="13">Telomerase is a ribonucleoprotein enzyme essential for the replication of chromosome termini in most eukaryotes. It elongates telomeres. It is a reverse transcriptase that adds simple sequence repeats to chromosome ends by copying a template sequence within the RNA component of the enzyme.</text>
</comment>